<dbReference type="OrthoDB" id="2162994at2759"/>
<dbReference type="PROSITE" id="PS00344">
    <property type="entry name" value="GATA_ZN_FINGER_1"/>
    <property type="match status" value="1"/>
</dbReference>
<dbReference type="GO" id="GO:0043565">
    <property type="term" value="F:sequence-specific DNA binding"/>
    <property type="evidence" value="ECO:0007669"/>
    <property type="project" value="InterPro"/>
</dbReference>
<feature type="domain" description="GATA-type" evidence="9">
    <location>
        <begin position="158"/>
        <end position="214"/>
    </location>
</feature>
<gene>
    <name evidence="10" type="ORF">C2845_PM05G04410</name>
</gene>
<keyword evidence="11" id="KW-1185">Reference proteome</keyword>
<keyword evidence="2" id="KW-0479">Metal-binding</keyword>
<evidence type="ECO:0000256" key="1">
    <source>
        <dbReference type="ARBA" id="ARBA00005694"/>
    </source>
</evidence>
<keyword evidence="5" id="KW-0010">Activator</keyword>
<dbReference type="Proteomes" id="UP000275267">
    <property type="component" value="Unassembled WGS sequence"/>
</dbReference>
<accession>A0A3L6T5J5</accession>
<comment type="similarity">
    <text evidence="1">Belongs to the type IV zinc-finger family. Class A subfamily.</text>
</comment>
<dbReference type="InterPro" id="IPR000679">
    <property type="entry name" value="Znf_GATA"/>
</dbReference>
<evidence type="ECO:0000313" key="11">
    <source>
        <dbReference type="Proteomes" id="UP000275267"/>
    </source>
</evidence>
<feature type="compositionally biased region" description="Basic and acidic residues" evidence="7">
    <location>
        <begin position="337"/>
        <end position="353"/>
    </location>
</feature>
<dbReference type="Gene3D" id="3.30.50.10">
    <property type="entry name" value="Erythroid Transcription Factor GATA-1, subunit A"/>
    <property type="match status" value="1"/>
</dbReference>
<name>A0A3L6T5J5_PANMI</name>
<dbReference type="Pfam" id="PF00320">
    <property type="entry name" value="GATA"/>
    <property type="match status" value="1"/>
</dbReference>
<keyword evidence="8" id="KW-0812">Transmembrane</keyword>
<dbReference type="STRING" id="4540.A0A3L6T5J5"/>
<dbReference type="InterPro" id="IPR051140">
    <property type="entry name" value="GATA_TF"/>
</dbReference>
<dbReference type="PROSITE" id="PS50114">
    <property type="entry name" value="GATA_ZN_FINGER_2"/>
    <property type="match status" value="1"/>
</dbReference>
<feature type="region of interest" description="Disordered" evidence="7">
    <location>
        <begin position="197"/>
        <end position="234"/>
    </location>
</feature>
<keyword evidence="8" id="KW-0472">Membrane</keyword>
<keyword evidence="3 6" id="KW-0863">Zinc-finger</keyword>
<dbReference type="AlphaFoldDB" id="A0A3L6T5J5"/>
<dbReference type="EMBL" id="PQIB02000003">
    <property type="protein sequence ID" value="RLN31166.1"/>
    <property type="molecule type" value="Genomic_DNA"/>
</dbReference>
<evidence type="ECO:0000313" key="10">
    <source>
        <dbReference type="EMBL" id="RLN31166.1"/>
    </source>
</evidence>
<feature type="region of interest" description="Disordered" evidence="7">
    <location>
        <begin position="1"/>
        <end position="108"/>
    </location>
</feature>
<keyword evidence="4" id="KW-0862">Zinc</keyword>
<feature type="compositionally biased region" description="Polar residues" evidence="7">
    <location>
        <begin position="219"/>
        <end position="229"/>
    </location>
</feature>
<keyword evidence="8" id="KW-1133">Transmembrane helix</keyword>
<feature type="compositionally biased region" description="Polar residues" evidence="7">
    <location>
        <begin position="298"/>
        <end position="313"/>
    </location>
</feature>
<feature type="region of interest" description="Disordered" evidence="7">
    <location>
        <begin position="251"/>
        <end position="426"/>
    </location>
</feature>
<proteinExistence type="inferred from homology"/>
<organism evidence="10 11">
    <name type="scientific">Panicum miliaceum</name>
    <name type="common">Proso millet</name>
    <name type="synonym">Broomcorn millet</name>
    <dbReference type="NCBI Taxonomy" id="4540"/>
    <lineage>
        <taxon>Eukaryota</taxon>
        <taxon>Viridiplantae</taxon>
        <taxon>Streptophyta</taxon>
        <taxon>Embryophyta</taxon>
        <taxon>Tracheophyta</taxon>
        <taxon>Spermatophyta</taxon>
        <taxon>Magnoliopsida</taxon>
        <taxon>Liliopsida</taxon>
        <taxon>Poales</taxon>
        <taxon>Poaceae</taxon>
        <taxon>PACMAD clade</taxon>
        <taxon>Panicoideae</taxon>
        <taxon>Panicodae</taxon>
        <taxon>Paniceae</taxon>
        <taxon>Panicinae</taxon>
        <taxon>Panicum</taxon>
        <taxon>Panicum sect. Panicum</taxon>
    </lineage>
</organism>
<comment type="caution">
    <text evidence="10">The sequence shown here is derived from an EMBL/GenBank/DDBJ whole genome shotgun (WGS) entry which is preliminary data.</text>
</comment>
<dbReference type="PANTHER" id="PTHR45658:SF18">
    <property type="entry name" value="PROTEIN GAT2"/>
    <property type="match status" value="1"/>
</dbReference>
<protein>
    <recommendedName>
        <fullName evidence="9">GATA-type domain-containing protein</fullName>
    </recommendedName>
</protein>
<dbReference type="InterPro" id="IPR013088">
    <property type="entry name" value="Znf_NHR/GATA"/>
</dbReference>
<sequence>MEERRRISDGTRSLQRCLDRTSQPNPLNPNPAGPVPHSMLGRQRPSLSSRILQFRRADRESHANAMTSLSLSEQERREAARPVPNGPPGCGASRTQRPAAGGAAGRGREGPLARAVSAVAALLLAAAAIAAVPRGKRSPRARAETPRWGAFRLPAPTPPPATRCKDCGVTETAQWRSGPMGPHALCNNCGVRRRLAGEQWGKPRPRRPRTAAARAVSDQPPQSQESRLTPESPPDAQICEQRLLAPAPNLVLVTSPPPATDSLTAQATVRARTDSDFEQPSPQEIPASPPERGKRKSPSTPTMESLPPNNKQNKTAEKHRQGRLLPEYRPQASPTFDKAEHTSSQHSDVLELRRQRKNKQQEPPPPPAQPQPVDAGSQDVDLMPRPLPRPDIASELRAGAGANADGSANNAWCAPHDWPGDQARPV</sequence>
<feature type="transmembrane region" description="Helical" evidence="8">
    <location>
        <begin position="112"/>
        <end position="132"/>
    </location>
</feature>
<evidence type="ECO:0000256" key="4">
    <source>
        <dbReference type="ARBA" id="ARBA00022833"/>
    </source>
</evidence>
<dbReference type="GO" id="GO:0006355">
    <property type="term" value="P:regulation of DNA-templated transcription"/>
    <property type="evidence" value="ECO:0007669"/>
    <property type="project" value="InterPro"/>
</dbReference>
<evidence type="ECO:0000256" key="8">
    <source>
        <dbReference type="SAM" id="Phobius"/>
    </source>
</evidence>
<evidence type="ECO:0000256" key="5">
    <source>
        <dbReference type="ARBA" id="ARBA00023159"/>
    </source>
</evidence>
<feature type="compositionally biased region" description="Polar residues" evidence="7">
    <location>
        <begin position="10"/>
        <end position="25"/>
    </location>
</feature>
<evidence type="ECO:0000256" key="2">
    <source>
        <dbReference type="ARBA" id="ARBA00022723"/>
    </source>
</evidence>
<dbReference type="CDD" id="cd00202">
    <property type="entry name" value="ZnF_GATA"/>
    <property type="match status" value="1"/>
</dbReference>
<dbReference type="SMART" id="SM00401">
    <property type="entry name" value="ZnF_GATA"/>
    <property type="match status" value="1"/>
</dbReference>
<evidence type="ECO:0000256" key="6">
    <source>
        <dbReference type="PROSITE-ProRule" id="PRU00094"/>
    </source>
</evidence>
<feature type="compositionally biased region" description="Low complexity" evidence="7">
    <location>
        <begin position="398"/>
        <end position="411"/>
    </location>
</feature>
<dbReference type="GO" id="GO:0008270">
    <property type="term" value="F:zinc ion binding"/>
    <property type="evidence" value="ECO:0007669"/>
    <property type="project" value="UniProtKB-KW"/>
</dbReference>
<evidence type="ECO:0000256" key="3">
    <source>
        <dbReference type="ARBA" id="ARBA00022771"/>
    </source>
</evidence>
<evidence type="ECO:0000256" key="7">
    <source>
        <dbReference type="SAM" id="MobiDB-lite"/>
    </source>
</evidence>
<evidence type="ECO:0000259" key="9">
    <source>
        <dbReference type="PROSITE" id="PS50114"/>
    </source>
</evidence>
<dbReference type="SUPFAM" id="SSF57716">
    <property type="entry name" value="Glucocorticoid receptor-like (DNA-binding domain)"/>
    <property type="match status" value="1"/>
</dbReference>
<reference evidence="11" key="1">
    <citation type="journal article" date="2019" name="Nat. Commun.">
        <title>The genome of broomcorn millet.</title>
        <authorList>
            <person name="Zou C."/>
            <person name="Miki D."/>
            <person name="Li D."/>
            <person name="Tang Q."/>
            <person name="Xiao L."/>
            <person name="Rajput S."/>
            <person name="Deng P."/>
            <person name="Jia W."/>
            <person name="Huang R."/>
            <person name="Zhang M."/>
            <person name="Sun Y."/>
            <person name="Hu J."/>
            <person name="Fu X."/>
            <person name="Schnable P.S."/>
            <person name="Li F."/>
            <person name="Zhang H."/>
            <person name="Feng B."/>
            <person name="Zhu X."/>
            <person name="Liu R."/>
            <person name="Schnable J.C."/>
            <person name="Zhu J.-K."/>
            <person name="Zhang H."/>
        </authorList>
    </citation>
    <scope>NUCLEOTIDE SEQUENCE [LARGE SCALE GENOMIC DNA]</scope>
</reference>
<dbReference type="PANTHER" id="PTHR45658">
    <property type="entry name" value="GATA TRANSCRIPTION FACTOR"/>
    <property type="match status" value="1"/>
</dbReference>